<dbReference type="RefSeq" id="WP_047911732.1">
    <property type="nucleotide sequence ID" value="NZ_CP118101.1"/>
</dbReference>
<proteinExistence type="inferred from homology"/>
<gene>
    <name evidence="5" type="ORF">PUW23_12620</name>
    <name evidence="6" type="ORF">PUW25_12285</name>
</gene>
<dbReference type="Proteomes" id="UP001220962">
    <property type="component" value="Chromosome"/>
</dbReference>
<dbReference type="InterPro" id="IPR000683">
    <property type="entry name" value="Gfo/Idh/MocA-like_OxRdtase_N"/>
</dbReference>
<dbReference type="InterPro" id="IPR055170">
    <property type="entry name" value="GFO_IDH_MocA-like_dom"/>
</dbReference>
<dbReference type="Pfam" id="PF22725">
    <property type="entry name" value="GFO_IDH_MocA_C3"/>
    <property type="match status" value="1"/>
</dbReference>
<comment type="similarity">
    <text evidence="1">Belongs to the Gfo/Idh/MocA family.</text>
</comment>
<sequence>MSKTIKWGILGTGWIASQFTKDLAYASNGEAYAVGSRTAESAEKFAAEYGIKKAHASYEDLVNDPEVDAIYVATPHPFHKENVLLCLRAGKAVLCEKPFTVNAGEVEELVSFARENKVFLMEGMWTRFLPAICKVREWLNEGKIGEIKLVKADFGFRANYDPEGRLLNPKLGGGALLDAGIYPVSFASMIFGAEPEQVWSTAHIGETGVDEEFSLLFSYGSGKTAQLNGAVRLGLTNEAFIYGTDGHIRIPSFLNAYTAELHVNGNVTTFEDDRESIGYAFEAEELGRCLIEGRTESSVIPLDESVSIMKLLDQIRGQWGLRYPFE</sequence>
<dbReference type="EMBL" id="CP118101">
    <property type="protein sequence ID" value="WDH80413.1"/>
    <property type="molecule type" value="Genomic_DNA"/>
</dbReference>
<evidence type="ECO:0000313" key="6">
    <source>
        <dbReference type="EMBL" id="WDI04677.1"/>
    </source>
</evidence>
<evidence type="ECO:0000313" key="7">
    <source>
        <dbReference type="Proteomes" id="UP001220962"/>
    </source>
</evidence>
<feature type="domain" description="Gfo/Idh/MocA-like oxidoreductase N-terminal" evidence="3">
    <location>
        <begin position="5"/>
        <end position="123"/>
    </location>
</feature>
<dbReference type="InterPro" id="IPR050984">
    <property type="entry name" value="Gfo/Idh/MocA_domain"/>
</dbReference>
<evidence type="ECO:0000313" key="5">
    <source>
        <dbReference type="EMBL" id="WDH80413.1"/>
    </source>
</evidence>
<keyword evidence="2" id="KW-0560">Oxidoreductase</keyword>
<dbReference type="EMBL" id="CP118108">
    <property type="protein sequence ID" value="WDI04677.1"/>
    <property type="molecule type" value="Genomic_DNA"/>
</dbReference>
<keyword evidence="8" id="KW-1185">Reference proteome</keyword>
<dbReference type="SUPFAM" id="SSF55347">
    <property type="entry name" value="Glyceraldehyde-3-phosphate dehydrogenase-like, C-terminal domain"/>
    <property type="match status" value="1"/>
</dbReference>
<dbReference type="GO" id="GO:0000166">
    <property type="term" value="F:nucleotide binding"/>
    <property type="evidence" value="ECO:0007669"/>
    <property type="project" value="InterPro"/>
</dbReference>
<evidence type="ECO:0000256" key="2">
    <source>
        <dbReference type="ARBA" id="ARBA00023002"/>
    </source>
</evidence>
<accession>A0AAX3MSS4</accession>
<evidence type="ECO:0000313" key="8">
    <source>
        <dbReference type="Proteomes" id="UP001221519"/>
    </source>
</evidence>
<feature type="domain" description="GFO/IDH/MocA-like oxidoreductase" evidence="4">
    <location>
        <begin position="134"/>
        <end position="249"/>
    </location>
</feature>
<protein>
    <submittedName>
        <fullName evidence="5">Gfo/Idh/MocA family oxidoreductase</fullName>
    </submittedName>
</protein>
<dbReference type="AlphaFoldDB" id="A0AAX3MSS4"/>
<name>A0AAX3MSS4_9BACL</name>
<reference evidence="5 8" key="1">
    <citation type="submission" date="2023-02" db="EMBL/GenBank/DDBJ databases">
        <title>Pathogen: clinical or host-associated sample.</title>
        <authorList>
            <person name="Hergert J."/>
            <person name="Casey R."/>
            <person name="Wagner J."/>
            <person name="Young E.L."/>
            <person name="Oakeson K.F."/>
        </authorList>
    </citation>
    <scope>NUCLEOTIDE SEQUENCE</scope>
    <source>
        <strain evidence="6 8">2022CK-00829</strain>
        <strain evidence="5">2022CK-00830</strain>
    </source>
</reference>
<dbReference type="Gene3D" id="3.40.50.720">
    <property type="entry name" value="NAD(P)-binding Rossmann-like Domain"/>
    <property type="match status" value="1"/>
</dbReference>
<evidence type="ECO:0000256" key="1">
    <source>
        <dbReference type="ARBA" id="ARBA00010928"/>
    </source>
</evidence>
<dbReference type="InterPro" id="IPR036291">
    <property type="entry name" value="NAD(P)-bd_dom_sf"/>
</dbReference>
<dbReference type="Gene3D" id="3.30.360.10">
    <property type="entry name" value="Dihydrodipicolinate Reductase, domain 2"/>
    <property type="match status" value="1"/>
</dbReference>
<dbReference type="Pfam" id="PF01408">
    <property type="entry name" value="GFO_IDH_MocA"/>
    <property type="match status" value="1"/>
</dbReference>
<dbReference type="Proteomes" id="UP001221519">
    <property type="component" value="Chromosome"/>
</dbReference>
<dbReference type="SUPFAM" id="SSF51735">
    <property type="entry name" value="NAD(P)-binding Rossmann-fold domains"/>
    <property type="match status" value="1"/>
</dbReference>
<dbReference type="GO" id="GO:0016491">
    <property type="term" value="F:oxidoreductase activity"/>
    <property type="evidence" value="ECO:0007669"/>
    <property type="project" value="UniProtKB-KW"/>
</dbReference>
<dbReference type="PANTHER" id="PTHR22604:SF105">
    <property type="entry name" value="TRANS-1,2-DIHYDROBENZENE-1,2-DIOL DEHYDROGENASE"/>
    <property type="match status" value="1"/>
</dbReference>
<dbReference type="PANTHER" id="PTHR22604">
    <property type="entry name" value="OXIDOREDUCTASES"/>
    <property type="match status" value="1"/>
</dbReference>
<evidence type="ECO:0000259" key="4">
    <source>
        <dbReference type="Pfam" id="PF22725"/>
    </source>
</evidence>
<organism evidence="5 7">
    <name type="scientific">Paenibacillus urinalis</name>
    <dbReference type="NCBI Taxonomy" id="521520"/>
    <lineage>
        <taxon>Bacteria</taxon>
        <taxon>Bacillati</taxon>
        <taxon>Bacillota</taxon>
        <taxon>Bacilli</taxon>
        <taxon>Bacillales</taxon>
        <taxon>Paenibacillaceae</taxon>
        <taxon>Paenibacillus</taxon>
    </lineage>
</organism>
<evidence type="ECO:0000259" key="3">
    <source>
        <dbReference type="Pfam" id="PF01408"/>
    </source>
</evidence>